<accession>A0A813GUN8</accession>
<sequence length="117" mass="12089">MARRASRLLAAACLAMVLATFLQATAFLSLGTAPRNAGLPVVSAAVVASMGMAGPALAAQSLEDTLQDNSGVFIAFSILITVVLIVVPGLFAMAQSNKGKFQEGFETPEDYGRDGQL</sequence>
<keyword evidence="2" id="KW-0732">Signal</keyword>
<gene>
    <name evidence="3" type="ORF">PGLA1383_LOCUS45813</name>
</gene>
<evidence type="ECO:0000313" key="3">
    <source>
        <dbReference type="EMBL" id="CAE8629292.1"/>
    </source>
</evidence>
<dbReference type="EMBL" id="CAJNNV010029625">
    <property type="protein sequence ID" value="CAE8629292.1"/>
    <property type="molecule type" value="Genomic_DNA"/>
</dbReference>
<protein>
    <submittedName>
        <fullName evidence="3">Uncharacterized protein</fullName>
    </submittedName>
</protein>
<dbReference type="Proteomes" id="UP000654075">
    <property type="component" value="Unassembled WGS sequence"/>
</dbReference>
<feature type="signal peptide" evidence="2">
    <location>
        <begin position="1"/>
        <end position="24"/>
    </location>
</feature>
<keyword evidence="1" id="KW-0472">Membrane</keyword>
<evidence type="ECO:0000256" key="2">
    <source>
        <dbReference type="SAM" id="SignalP"/>
    </source>
</evidence>
<evidence type="ECO:0000256" key="1">
    <source>
        <dbReference type="SAM" id="Phobius"/>
    </source>
</evidence>
<dbReference type="AlphaFoldDB" id="A0A813GUN8"/>
<proteinExistence type="predicted"/>
<evidence type="ECO:0000313" key="4">
    <source>
        <dbReference type="Proteomes" id="UP000654075"/>
    </source>
</evidence>
<feature type="transmembrane region" description="Helical" evidence="1">
    <location>
        <begin position="40"/>
        <end position="59"/>
    </location>
</feature>
<feature type="transmembrane region" description="Helical" evidence="1">
    <location>
        <begin position="71"/>
        <end position="94"/>
    </location>
</feature>
<reference evidence="3" key="1">
    <citation type="submission" date="2021-02" db="EMBL/GenBank/DDBJ databases">
        <authorList>
            <person name="Dougan E. K."/>
            <person name="Rhodes N."/>
            <person name="Thang M."/>
            <person name="Chan C."/>
        </authorList>
    </citation>
    <scope>NUCLEOTIDE SEQUENCE</scope>
</reference>
<feature type="chain" id="PRO_5032945396" evidence="2">
    <location>
        <begin position="25"/>
        <end position="117"/>
    </location>
</feature>
<organism evidence="3 4">
    <name type="scientific">Polarella glacialis</name>
    <name type="common">Dinoflagellate</name>
    <dbReference type="NCBI Taxonomy" id="89957"/>
    <lineage>
        <taxon>Eukaryota</taxon>
        <taxon>Sar</taxon>
        <taxon>Alveolata</taxon>
        <taxon>Dinophyceae</taxon>
        <taxon>Suessiales</taxon>
        <taxon>Suessiaceae</taxon>
        <taxon>Polarella</taxon>
    </lineage>
</organism>
<keyword evidence="4" id="KW-1185">Reference proteome</keyword>
<keyword evidence="1" id="KW-1133">Transmembrane helix</keyword>
<name>A0A813GUN8_POLGL</name>
<keyword evidence="1" id="KW-0812">Transmembrane</keyword>
<comment type="caution">
    <text evidence="3">The sequence shown here is derived from an EMBL/GenBank/DDBJ whole genome shotgun (WGS) entry which is preliminary data.</text>
</comment>